<protein>
    <submittedName>
        <fullName evidence="2">Uncharacterized protein</fullName>
    </submittedName>
</protein>
<comment type="caution">
    <text evidence="2">The sequence shown here is derived from an EMBL/GenBank/DDBJ whole genome shotgun (WGS) entry which is preliminary data.</text>
</comment>
<keyword evidence="1" id="KW-0812">Transmembrane</keyword>
<proteinExistence type="predicted"/>
<evidence type="ECO:0000256" key="1">
    <source>
        <dbReference type="SAM" id="Phobius"/>
    </source>
</evidence>
<gene>
    <name evidence="2" type="ORF">LCGC14_3110620</name>
</gene>
<evidence type="ECO:0000313" key="2">
    <source>
        <dbReference type="EMBL" id="KKK51872.1"/>
    </source>
</evidence>
<keyword evidence="1" id="KW-0472">Membrane</keyword>
<organism evidence="2">
    <name type="scientific">marine sediment metagenome</name>
    <dbReference type="NCBI Taxonomy" id="412755"/>
    <lineage>
        <taxon>unclassified sequences</taxon>
        <taxon>metagenomes</taxon>
        <taxon>ecological metagenomes</taxon>
    </lineage>
</organism>
<sequence>MNKKGYKTFEEIMVIISIIGVVLITIIPNIVAKYKSTSPKRDKQRIEKQLQQEEKYMKECQPKLWR</sequence>
<keyword evidence="1" id="KW-1133">Transmembrane helix</keyword>
<dbReference type="AlphaFoldDB" id="A0A0F8W5B3"/>
<feature type="transmembrane region" description="Helical" evidence="1">
    <location>
        <begin position="12"/>
        <end position="31"/>
    </location>
</feature>
<reference evidence="2" key="1">
    <citation type="journal article" date="2015" name="Nature">
        <title>Complex archaea that bridge the gap between prokaryotes and eukaryotes.</title>
        <authorList>
            <person name="Spang A."/>
            <person name="Saw J.H."/>
            <person name="Jorgensen S.L."/>
            <person name="Zaremba-Niedzwiedzka K."/>
            <person name="Martijn J."/>
            <person name="Lind A.E."/>
            <person name="van Eijk R."/>
            <person name="Schleper C."/>
            <person name="Guy L."/>
            <person name="Ettema T.J."/>
        </authorList>
    </citation>
    <scope>NUCLEOTIDE SEQUENCE</scope>
</reference>
<name>A0A0F8W5B3_9ZZZZ</name>
<accession>A0A0F8W5B3</accession>
<dbReference type="EMBL" id="LAZR01067293">
    <property type="protein sequence ID" value="KKK51872.1"/>
    <property type="molecule type" value="Genomic_DNA"/>
</dbReference>